<dbReference type="AlphaFoldDB" id="A0A7Y9ID64"/>
<dbReference type="GO" id="GO:0051213">
    <property type="term" value="F:dioxygenase activity"/>
    <property type="evidence" value="ECO:0007669"/>
    <property type="project" value="UniProtKB-KW"/>
</dbReference>
<dbReference type="InterPro" id="IPR014710">
    <property type="entry name" value="RmlC-like_jellyroll"/>
</dbReference>
<protein>
    <submittedName>
        <fullName evidence="2">Quercetin dioxygenase-like cupin family protein</fullName>
    </submittedName>
</protein>
<evidence type="ECO:0000313" key="3">
    <source>
        <dbReference type="Proteomes" id="UP000569914"/>
    </source>
</evidence>
<dbReference type="Proteomes" id="UP000569914">
    <property type="component" value="Unassembled WGS sequence"/>
</dbReference>
<dbReference type="InterPro" id="IPR011051">
    <property type="entry name" value="RmlC_Cupin_sf"/>
</dbReference>
<proteinExistence type="predicted"/>
<dbReference type="SUPFAM" id="SSF51182">
    <property type="entry name" value="RmlC-like cupins"/>
    <property type="match status" value="1"/>
</dbReference>
<dbReference type="Gene3D" id="2.60.120.10">
    <property type="entry name" value="Jelly Rolls"/>
    <property type="match status" value="1"/>
</dbReference>
<evidence type="ECO:0000313" key="2">
    <source>
        <dbReference type="EMBL" id="NYE74748.1"/>
    </source>
</evidence>
<feature type="domain" description="Cupin type-2" evidence="1">
    <location>
        <begin position="43"/>
        <end position="105"/>
    </location>
</feature>
<dbReference type="PANTHER" id="PTHR36440:SF1">
    <property type="entry name" value="PUTATIVE (AFU_ORTHOLOGUE AFUA_8G07350)-RELATED"/>
    <property type="match status" value="1"/>
</dbReference>
<dbReference type="Pfam" id="PF07883">
    <property type="entry name" value="Cupin_2"/>
    <property type="match status" value="1"/>
</dbReference>
<comment type="caution">
    <text evidence="2">The sequence shown here is derived from an EMBL/GenBank/DDBJ whole genome shotgun (WGS) entry which is preliminary data.</text>
</comment>
<dbReference type="PANTHER" id="PTHR36440">
    <property type="entry name" value="PUTATIVE (AFU_ORTHOLOGUE AFUA_8G07350)-RELATED"/>
    <property type="match status" value="1"/>
</dbReference>
<dbReference type="EMBL" id="JACCBU010000001">
    <property type="protein sequence ID" value="NYE74748.1"/>
    <property type="molecule type" value="Genomic_DNA"/>
</dbReference>
<keyword evidence="3" id="KW-1185">Reference proteome</keyword>
<keyword evidence="2" id="KW-0560">Oxidoreductase</keyword>
<dbReference type="InterPro" id="IPR053146">
    <property type="entry name" value="QDO-like"/>
</dbReference>
<organism evidence="2 3">
    <name type="scientific">Microlunatus parietis</name>
    <dbReference type="NCBI Taxonomy" id="682979"/>
    <lineage>
        <taxon>Bacteria</taxon>
        <taxon>Bacillati</taxon>
        <taxon>Actinomycetota</taxon>
        <taxon>Actinomycetes</taxon>
        <taxon>Propionibacteriales</taxon>
        <taxon>Propionibacteriaceae</taxon>
        <taxon>Microlunatus</taxon>
    </lineage>
</organism>
<sequence>MTHQVRHRGAGEGTELTAPDAVLTIKIDAADTDDDYELFEVDAPRGPATPLHRTTWPKAYYLLHGRMIVQVEDRAIDLTPGSVITIPPNAWHTFTVLSPAVRFLVISLTGAMGRFHADLQRAVADGATLGPDLAPVLARHRVTLAGDPVPAEVGP</sequence>
<name>A0A7Y9ID64_9ACTN</name>
<keyword evidence="2" id="KW-0223">Dioxygenase</keyword>
<dbReference type="InterPro" id="IPR013096">
    <property type="entry name" value="Cupin_2"/>
</dbReference>
<accession>A0A7Y9ID64</accession>
<gene>
    <name evidence="2" type="ORF">BKA15_006077</name>
</gene>
<reference evidence="2 3" key="1">
    <citation type="submission" date="2020-07" db="EMBL/GenBank/DDBJ databases">
        <title>Sequencing the genomes of 1000 actinobacteria strains.</title>
        <authorList>
            <person name="Klenk H.-P."/>
        </authorList>
    </citation>
    <scope>NUCLEOTIDE SEQUENCE [LARGE SCALE GENOMIC DNA]</scope>
    <source>
        <strain evidence="2 3">DSM 22083</strain>
    </source>
</reference>
<dbReference type="RefSeq" id="WP_179757272.1">
    <property type="nucleotide sequence ID" value="NZ_JACCBU010000001.1"/>
</dbReference>
<evidence type="ECO:0000259" key="1">
    <source>
        <dbReference type="Pfam" id="PF07883"/>
    </source>
</evidence>